<name>A0A1I6CQJ3_9RHOB</name>
<accession>A0A1I6CQJ3</accession>
<dbReference type="InterPro" id="IPR000835">
    <property type="entry name" value="HTH_MarR-typ"/>
</dbReference>
<protein>
    <submittedName>
        <fullName evidence="3">DNA-binding transcriptional regulator, MarR family</fullName>
    </submittedName>
</protein>
<sequence length="177" mass="19323">MSDTHLAVLLHRFLRRLHGELRGRLLRCNLAAIGPAGAQVLITLDEEGTLSLKELSETLMRDKSQITRDVKALERADLVTRKPAPSDARVSLMSLTRAGRDAVKMHRRVLADSLGALIGPLGPEDKQTLRALLGRAVDGAPECPDACPAETRETINETQARAGGDPVRPDEIREEPQ</sequence>
<dbReference type="OrthoDB" id="7868207at2"/>
<dbReference type="EMBL" id="FOYI01000001">
    <property type="protein sequence ID" value="SFQ95466.1"/>
    <property type="molecule type" value="Genomic_DNA"/>
</dbReference>
<dbReference type="Gene3D" id="1.10.10.10">
    <property type="entry name" value="Winged helix-like DNA-binding domain superfamily/Winged helix DNA-binding domain"/>
    <property type="match status" value="1"/>
</dbReference>
<dbReference type="SUPFAM" id="SSF46785">
    <property type="entry name" value="Winged helix' DNA-binding domain"/>
    <property type="match status" value="1"/>
</dbReference>
<dbReference type="GO" id="GO:0003700">
    <property type="term" value="F:DNA-binding transcription factor activity"/>
    <property type="evidence" value="ECO:0007669"/>
    <property type="project" value="InterPro"/>
</dbReference>
<organism evidence="3 4">
    <name type="scientific">Poseidonocella sedimentorum</name>
    <dbReference type="NCBI Taxonomy" id="871652"/>
    <lineage>
        <taxon>Bacteria</taxon>
        <taxon>Pseudomonadati</taxon>
        <taxon>Pseudomonadota</taxon>
        <taxon>Alphaproteobacteria</taxon>
        <taxon>Rhodobacterales</taxon>
        <taxon>Roseobacteraceae</taxon>
        <taxon>Poseidonocella</taxon>
    </lineage>
</organism>
<dbReference type="SMART" id="SM00347">
    <property type="entry name" value="HTH_MARR"/>
    <property type="match status" value="1"/>
</dbReference>
<evidence type="ECO:0000313" key="3">
    <source>
        <dbReference type="EMBL" id="SFQ95466.1"/>
    </source>
</evidence>
<dbReference type="PROSITE" id="PS50995">
    <property type="entry name" value="HTH_MARR_2"/>
    <property type="match status" value="1"/>
</dbReference>
<dbReference type="InterPro" id="IPR036388">
    <property type="entry name" value="WH-like_DNA-bd_sf"/>
</dbReference>
<dbReference type="PRINTS" id="PR00598">
    <property type="entry name" value="HTHMARR"/>
</dbReference>
<dbReference type="AlphaFoldDB" id="A0A1I6CQJ3"/>
<dbReference type="Pfam" id="PF01047">
    <property type="entry name" value="MarR"/>
    <property type="match status" value="1"/>
</dbReference>
<evidence type="ECO:0000256" key="1">
    <source>
        <dbReference type="SAM" id="MobiDB-lite"/>
    </source>
</evidence>
<feature type="compositionally biased region" description="Basic and acidic residues" evidence="1">
    <location>
        <begin position="167"/>
        <end position="177"/>
    </location>
</feature>
<reference evidence="3 4" key="1">
    <citation type="submission" date="2016-10" db="EMBL/GenBank/DDBJ databases">
        <authorList>
            <person name="de Groot N.N."/>
        </authorList>
    </citation>
    <scope>NUCLEOTIDE SEQUENCE [LARGE SCALE GENOMIC DNA]</scope>
    <source>
        <strain evidence="4">KMM 9023,NRIC 0796,JCM 17311,KCTC 23692</strain>
    </source>
</reference>
<dbReference type="Proteomes" id="UP000199302">
    <property type="component" value="Unassembled WGS sequence"/>
</dbReference>
<dbReference type="RefSeq" id="WP_092075723.1">
    <property type="nucleotide sequence ID" value="NZ_FOYI01000001.1"/>
</dbReference>
<dbReference type="PANTHER" id="PTHR33164">
    <property type="entry name" value="TRANSCRIPTIONAL REGULATOR, MARR FAMILY"/>
    <property type="match status" value="1"/>
</dbReference>
<evidence type="ECO:0000259" key="2">
    <source>
        <dbReference type="PROSITE" id="PS50995"/>
    </source>
</evidence>
<feature type="domain" description="HTH marR-type" evidence="2">
    <location>
        <begin position="3"/>
        <end position="138"/>
    </location>
</feature>
<dbReference type="STRING" id="871652.SAMN04515673_101207"/>
<proteinExistence type="predicted"/>
<dbReference type="GO" id="GO:0003677">
    <property type="term" value="F:DNA binding"/>
    <property type="evidence" value="ECO:0007669"/>
    <property type="project" value="UniProtKB-KW"/>
</dbReference>
<gene>
    <name evidence="3" type="ORF">SAMN04515673_101207</name>
</gene>
<feature type="region of interest" description="Disordered" evidence="1">
    <location>
        <begin position="141"/>
        <end position="177"/>
    </location>
</feature>
<dbReference type="PANTHER" id="PTHR33164:SF43">
    <property type="entry name" value="HTH-TYPE TRANSCRIPTIONAL REPRESSOR YETL"/>
    <property type="match status" value="1"/>
</dbReference>
<keyword evidence="3" id="KW-0238">DNA-binding</keyword>
<dbReference type="InterPro" id="IPR039422">
    <property type="entry name" value="MarR/SlyA-like"/>
</dbReference>
<dbReference type="GO" id="GO:0006950">
    <property type="term" value="P:response to stress"/>
    <property type="evidence" value="ECO:0007669"/>
    <property type="project" value="TreeGrafter"/>
</dbReference>
<dbReference type="InterPro" id="IPR036390">
    <property type="entry name" value="WH_DNA-bd_sf"/>
</dbReference>
<evidence type="ECO:0000313" key="4">
    <source>
        <dbReference type="Proteomes" id="UP000199302"/>
    </source>
</evidence>
<keyword evidence="4" id="KW-1185">Reference proteome</keyword>